<accession>A0A1B8AZB2</accession>
<sequence>MPVHMLPPKTGHFRRPSVSMRHVDSATANIDTKYPLSRVGRAVVAVFTANKVPTETEDLETAEAWPRICVVAVDEKRFGGFINDTFKNTIVTVLDCIEEDAMEYSVNVPDDFSHTHSFYASTSSNDTHTEILDLLANVNNGRDDTHHEERATYGIKCSAGELAYRNSCLNLKEYMPTSRSYIDPLSLAASIAGLISLADVTFKYTYKFVRAAKDAKNDVSTLADEINNLGSVLRVLEALASDMEAEGDQFDPTLRNHYLNHCFKTLSRIEMKTKKATERFVRSKVESIYQHLKWPFSASETRSLLDELSRHKETISMALAADSMQKLQLSLTKIDKLGENISKVEKIVKRVEINTLIEVNAQKQRILNYFMKADPQDNLATSIKLRHSMTGLWLTESTDFVRWIDTPGSKLWLTGIPGAGKTVLAGSVIQEVLSRSYSRNDIGVAFFFCDYKNPKTWETVNILGAIANQLARQRKEAFEILNLYYDDLHPPEHIGNNPDSDELRSKISQMSDLFHRTIIVIDGLDECGDNTDDVVDTLIQMIEDSENTSLAVFSRDHYNIRVNLEAEFEIIPIIAHTNDIQLYVGAELDRRVRTQRLQLATLHMKQEIQEVLVSRAEGMFRWVVCQLDYLCDCAHDDERREALSKLPPDLPESYRRLLERVNRCSPRVQDMVQKCLHFLTIDEPKLTIHELRQAVSAPERIGETLNESNTISEQEISRRCSSLIRKSTDGRHFEFAHFSVREFLENRNAVLSSPDLEKYWIDWDSTRALFSAQCLRFLQMANFDSIPIDFEEVFASNISDLYREITETYPFYRHATTWWLRHNDVGFDDSTVLALVKSLFSPSKRACFVLWSIEILHQVSVWNYASVDFHRQACKIVNRSSFRPLHMAAALNLPEICSFLLLEESDANRRAETANYIDLALVSVLAIPGMPDLCTERSKEAPRVRRVVDLFLPSTERRNETIDCLIAKGAHPSSHEISLNSASVFSIVCMLAATFNDLSPITKILSLNISPTLPEIKVLQEWIPKAGSYDDQAELSTKGLMQYLGQPKTHSTDWGREAASVVWSWTLNSGFSFKKDEYLNSGLDVPSEGLDMIQIHSAIRSDDLNIIKRWLNESHRKMERLDLANAHKILHFAVLHSALRVFKYLVDEGCDPYIKNEQGNLPVHIALLKVGTHHPEIFRVFKSAGVAFFDLNNNGDNILHLWAVTANPTHDFIKDVFDLDPCGTIKGLQIINKSNHTPLTSLLVHKCDREDLGKIFCCISDLLRSRDQLSTTQPLVESGQDIEYLLGCSRDFQAMIRVKYAPLHSVGSRNSLQQVQLLVRIYPEAVSCRHNGLLPIQRYIEGALSEEDREKSTDLRIVRILLPENLAHSQDSVETLWEWTCRKAIYQPSTVIVSVVGVDDGRPKSPNDIFSIMLQHGVLQAHERQVRECGLIPFASVTRWYDLYPTMRQVIMQTGYWDAIKSSELVSCLFQNTIRRGDLDMIHFLLDQGANIHHYANGHSPIEVAFQGDVALRLCSSDSGIQLYKKILECTDREKLVSSSAYQDLTLLHMLATDKDASSILWLAEELIHRGLEINLSRSGCQEDSAINHHIRNNSFQFAELLLQNGASPLIDGVLPFRIIETVIEAGNAEFLDRILAHAADMSAEVNWIDSNPIFAVNDTQEICVNRGNVLHLAVDPKSIVCLERLLKKWLAKREDLIQKNEFTPLHVAAFKNSVEAVELLLANGFDAMAENNLDQTPLHLAAQVGSVPVVKCLLSHGAFDSFDIFGRSAKTTALELGFTEIVETLEKTNNKEICSANQKRQKLRQRQKHLARGLERAVWAYDYGSMAMLLDSGCPIDVWLPTNQGGTALTWALELERPAVVRWLLERGASTLSAKHTNGVEDSVVEMASARAVFSYQLEEILQKYWLEGGNLITDEDFPFHDAVWNNNTSGIDILLEECGRHYGMEGPKKLGAILNRQSLSIFCDAKNWRSGTHYAFTTPLHIACWLGNKSVVSLLVDHGALVDASDGNGWTPLMYVRSADMACHLVELGASASAMCRFGSLPSMISWFGPGPFHEIYESLSVRLPKELLDEMSPKQLPTGCEDIPMSWDSLAKLRELRHDLLAQDHSGRSLMHCVVCEDDLFYFVLNYYPDLAKIGPFPWHMEWRPFSSLAFLTLSFGKYRRCVPFESFRHFLNLEPSRGWSPLCRAAALNIVTIVENCLSMGADIDYEGCPLGTAVMIASACGSLEAVQCLVRKGASVTYTSECRFKSCYLLAKTNSVREWLLVGRYRDIMTLSDGSESFSVKEESVWSGYKKVKVVLYGKRARGHDESEKDYRRRIARLKRSLYGKVVDSNAYDLEKELELGPNSQPEAVSESNTNSEHDEDQIRTILRPT</sequence>
<reference evidence="7 8" key="1">
    <citation type="submission" date="2016-06" db="EMBL/GenBank/DDBJ databases">
        <title>Living apart together: crosstalk between the core and supernumerary genomes in a fungal plant pathogen.</title>
        <authorList>
            <person name="Vanheule A."/>
            <person name="Audenaert K."/>
            <person name="Warris S."/>
            <person name="Van De Geest H."/>
            <person name="Schijlen E."/>
            <person name="Hofte M."/>
            <person name="De Saeger S."/>
            <person name="Haesaert G."/>
            <person name="Waalwijk C."/>
            <person name="Van Der Lee T."/>
        </authorList>
    </citation>
    <scope>NUCLEOTIDE SEQUENCE [LARGE SCALE GENOMIC DNA]</scope>
    <source>
        <strain evidence="7 8">2516</strain>
    </source>
</reference>
<dbReference type="PANTHER" id="PTHR24198:SF165">
    <property type="entry name" value="ANKYRIN REPEAT-CONTAINING PROTEIN-RELATED"/>
    <property type="match status" value="1"/>
</dbReference>
<feature type="region of interest" description="Disordered" evidence="4">
    <location>
        <begin position="2342"/>
        <end position="2375"/>
    </location>
</feature>
<evidence type="ECO:0000256" key="3">
    <source>
        <dbReference type="PROSITE-ProRule" id="PRU00023"/>
    </source>
</evidence>
<evidence type="ECO:0000256" key="1">
    <source>
        <dbReference type="ARBA" id="ARBA00022737"/>
    </source>
</evidence>
<feature type="domain" description="Azaphilone pigments biosynthesis cluster protein L N-terminal" evidence="5">
    <location>
        <begin position="183"/>
        <end position="342"/>
    </location>
</feature>
<dbReference type="PROSITE" id="PS50088">
    <property type="entry name" value="ANK_REPEAT"/>
    <property type="match status" value="4"/>
</dbReference>
<feature type="repeat" description="ANK" evidence="3">
    <location>
        <begin position="1734"/>
        <end position="1759"/>
    </location>
</feature>
<gene>
    <name evidence="7" type="ORF">FPOA_06374</name>
</gene>
<evidence type="ECO:0008006" key="9">
    <source>
        <dbReference type="Google" id="ProtNLM"/>
    </source>
</evidence>
<comment type="caution">
    <text evidence="7">The sequence shown here is derived from an EMBL/GenBank/DDBJ whole genome shotgun (WGS) entry which is preliminary data.</text>
</comment>
<dbReference type="Proteomes" id="UP000091967">
    <property type="component" value="Unassembled WGS sequence"/>
</dbReference>
<feature type="domain" description="Nephrocystin 3-like N-terminal" evidence="6">
    <location>
        <begin position="390"/>
        <end position="555"/>
    </location>
</feature>
<evidence type="ECO:0000313" key="8">
    <source>
        <dbReference type="Proteomes" id="UP000091967"/>
    </source>
</evidence>
<organism evidence="7 8">
    <name type="scientific">Fusarium poae</name>
    <dbReference type="NCBI Taxonomy" id="36050"/>
    <lineage>
        <taxon>Eukaryota</taxon>
        <taxon>Fungi</taxon>
        <taxon>Dikarya</taxon>
        <taxon>Ascomycota</taxon>
        <taxon>Pezizomycotina</taxon>
        <taxon>Sordariomycetes</taxon>
        <taxon>Hypocreomycetidae</taxon>
        <taxon>Hypocreales</taxon>
        <taxon>Nectriaceae</taxon>
        <taxon>Fusarium</taxon>
    </lineage>
</organism>
<dbReference type="Pfam" id="PF12796">
    <property type="entry name" value="Ank_2"/>
    <property type="match status" value="1"/>
</dbReference>
<evidence type="ECO:0000259" key="6">
    <source>
        <dbReference type="Pfam" id="PF24883"/>
    </source>
</evidence>
<feature type="compositionally biased region" description="Polar residues" evidence="4">
    <location>
        <begin position="2347"/>
        <end position="2360"/>
    </location>
</feature>
<feature type="repeat" description="ANK" evidence="3">
    <location>
        <begin position="1125"/>
        <end position="1157"/>
    </location>
</feature>
<evidence type="ECO:0000259" key="5">
    <source>
        <dbReference type="Pfam" id="PF17111"/>
    </source>
</evidence>
<evidence type="ECO:0000256" key="2">
    <source>
        <dbReference type="ARBA" id="ARBA00023043"/>
    </source>
</evidence>
<dbReference type="InterPro" id="IPR036770">
    <property type="entry name" value="Ankyrin_rpt-contain_sf"/>
</dbReference>
<dbReference type="EMBL" id="LYXU01000002">
    <property type="protein sequence ID" value="OBS25838.1"/>
    <property type="molecule type" value="Genomic_DNA"/>
</dbReference>
<proteinExistence type="predicted"/>
<dbReference type="PANTHER" id="PTHR24198">
    <property type="entry name" value="ANKYRIN REPEAT AND PROTEIN KINASE DOMAIN-CONTAINING PROTEIN"/>
    <property type="match status" value="1"/>
</dbReference>
<feature type="repeat" description="ANK" evidence="3">
    <location>
        <begin position="1701"/>
        <end position="1733"/>
    </location>
</feature>
<dbReference type="InterPro" id="IPR031348">
    <property type="entry name" value="PigL_N"/>
</dbReference>
<dbReference type="Gene3D" id="1.25.40.20">
    <property type="entry name" value="Ankyrin repeat-containing domain"/>
    <property type="match status" value="5"/>
</dbReference>
<dbReference type="STRING" id="36050.A0A1B8AZB2"/>
<dbReference type="Pfam" id="PF24883">
    <property type="entry name" value="NPHP3_N"/>
    <property type="match status" value="1"/>
</dbReference>
<keyword evidence="8" id="KW-1185">Reference proteome</keyword>
<dbReference type="OMA" id="TTPFPWH"/>
<dbReference type="SUPFAM" id="SSF48403">
    <property type="entry name" value="Ankyrin repeat"/>
    <property type="match status" value="3"/>
</dbReference>
<keyword evidence="1" id="KW-0677">Repeat</keyword>
<dbReference type="InterPro" id="IPR056884">
    <property type="entry name" value="NPHP3-like_N"/>
</dbReference>
<dbReference type="Pfam" id="PF13857">
    <property type="entry name" value="Ank_5"/>
    <property type="match status" value="1"/>
</dbReference>
<keyword evidence="2 3" id="KW-0040">ANK repeat</keyword>
<dbReference type="Pfam" id="PF17111">
    <property type="entry name" value="PigL_N"/>
    <property type="match status" value="1"/>
</dbReference>
<dbReference type="Gene3D" id="3.40.50.300">
    <property type="entry name" value="P-loop containing nucleotide triphosphate hydrolases"/>
    <property type="match status" value="1"/>
</dbReference>
<dbReference type="PROSITE" id="PS50297">
    <property type="entry name" value="ANK_REP_REGION"/>
    <property type="match status" value="3"/>
</dbReference>
<dbReference type="SUPFAM" id="SSF52540">
    <property type="entry name" value="P-loop containing nucleoside triphosphate hydrolases"/>
    <property type="match status" value="1"/>
</dbReference>
<dbReference type="InterPro" id="IPR027417">
    <property type="entry name" value="P-loop_NTPase"/>
</dbReference>
<name>A0A1B8AZB2_FUSPO</name>
<dbReference type="SMART" id="SM00248">
    <property type="entry name" value="ANK"/>
    <property type="match status" value="14"/>
</dbReference>
<protein>
    <recommendedName>
        <fullName evidence="9">NACHT domain-containing protein</fullName>
    </recommendedName>
</protein>
<feature type="repeat" description="ANK" evidence="3">
    <location>
        <begin position="1977"/>
        <end position="2009"/>
    </location>
</feature>
<dbReference type="InterPro" id="IPR002110">
    <property type="entry name" value="Ankyrin_rpt"/>
</dbReference>
<evidence type="ECO:0000256" key="4">
    <source>
        <dbReference type="SAM" id="MobiDB-lite"/>
    </source>
</evidence>
<evidence type="ECO:0000313" key="7">
    <source>
        <dbReference type="EMBL" id="OBS25838.1"/>
    </source>
</evidence>